<dbReference type="AlphaFoldDB" id="A0A382RUI4"/>
<protein>
    <recommendedName>
        <fullName evidence="2">TonB-dependent receptor-like beta-barrel domain-containing protein</fullName>
    </recommendedName>
</protein>
<dbReference type="EMBL" id="UINC01124283">
    <property type="protein sequence ID" value="SVD01323.1"/>
    <property type="molecule type" value="Genomic_DNA"/>
</dbReference>
<organism evidence="1">
    <name type="scientific">marine metagenome</name>
    <dbReference type="NCBI Taxonomy" id="408172"/>
    <lineage>
        <taxon>unclassified sequences</taxon>
        <taxon>metagenomes</taxon>
        <taxon>ecological metagenomes</taxon>
    </lineage>
</organism>
<name>A0A382RUI4_9ZZZZ</name>
<evidence type="ECO:0000313" key="1">
    <source>
        <dbReference type="EMBL" id="SVD01323.1"/>
    </source>
</evidence>
<reference evidence="1" key="1">
    <citation type="submission" date="2018-05" db="EMBL/GenBank/DDBJ databases">
        <authorList>
            <person name="Lanie J.A."/>
            <person name="Ng W.-L."/>
            <person name="Kazmierczak K.M."/>
            <person name="Andrzejewski T.M."/>
            <person name="Davidsen T.M."/>
            <person name="Wayne K.J."/>
            <person name="Tettelin H."/>
            <person name="Glass J.I."/>
            <person name="Rusch D."/>
            <person name="Podicherti R."/>
            <person name="Tsui H.-C.T."/>
            <person name="Winkler M.E."/>
        </authorList>
    </citation>
    <scope>NUCLEOTIDE SEQUENCE</scope>
</reference>
<evidence type="ECO:0008006" key="2">
    <source>
        <dbReference type="Google" id="ProtNLM"/>
    </source>
</evidence>
<proteinExistence type="predicted"/>
<feature type="non-terminal residue" evidence="1">
    <location>
        <position position="1"/>
    </location>
</feature>
<accession>A0A382RUI4</accession>
<gene>
    <name evidence="1" type="ORF">METZ01_LOCUS354177</name>
</gene>
<sequence length="95" mass="10562">GDTKLEFQYGYNLASYLRGRLGFMRSKPGIGIDLMLVQKSLGLSFEVGQITGSSLDLDSEIFWRVLPNAHLVIGVENLASKIHYTAGFRLAGKKW</sequence>